<dbReference type="Gene3D" id="3.30.750.24">
    <property type="entry name" value="STAS domain"/>
    <property type="match status" value="1"/>
</dbReference>
<dbReference type="InterPro" id="IPR011547">
    <property type="entry name" value="SLC26A/SulP_dom"/>
</dbReference>
<dbReference type="KEGG" id="arue:QQX03_10900"/>
<feature type="transmembrane region" description="Helical" evidence="5">
    <location>
        <begin position="261"/>
        <end position="284"/>
    </location>
</feature>
<dbReference type="InterPro" id="IPR018045">
    <property type="entry name" value="S04_transporter_CS"/>
</dbReference>
<keyword evidence="8" id="KW-1185">Reference proteome</keyword>
<dbReference type="GO" id="GO:0008271">
    <property type="term" value="F:secondary active sulfate transmembrane transporter activity"/>
    <property type="evidence" value="ECO:0007669"/>
    <property type="project" value="InterPro"/>
</dbReference>
<reference evidence="7 8" key="1">
    <citation type="submission" date="2023-06" db="EMBL/GenBank/DDBJ databases">
        <title>Altererythrobacter rubellus NBRC 112769 genome.</title>
        <authorList>
            <person name="Zhang K."/>
        </authorList>
    </citation>
    <scope>NUCLEOTIDE SEQUENCE [LARGE SCALE GENOMIC DNA]</scope>
    <source>
        <strain evidence="7 8">NBRC 112769</strain>
    </source>
</reference>
<dbReference type="InterPro" id="IPR036513">
    <property type="entry name" value="STAS_dom_sf"/>
</dbReference>
<dbReference type="PROSITE" id="PS50801">
    <property type="entry name" value="STAS"/>
    <property type="match status" value="1"/>
</dbReference>
<dbReference type="Pfam" id="PF00916">
    <property type="entry name" value="Sulfate_transp"/>
    <property type="match status" value="2"/>
</dbReference>
<feature type="transmembrane region" description="Helical" evidence="5">
    <location>
        <begin position="20"/>
        <end position="40"/>
    </location>
</feature>
<evidence type="ECO:0000256" key="5">
    <source>
        <dbReference type="SAM" id="Phobius"/>
    </source>
</evidence>
<organism evidence="7 8">
    <name type="scientific">Altererythrobacter rubellus</name>
    <dbReference type="NCBI Taxonomy" id="2173831"/>
    <lineage>
        <taxon>Bacteria</taxon>
        <taxon>Pseudomonadati</taxon>
        <taxon>Pseudomonadota</taxon>
        <taxon>Alphaproteobacteria</taxon>
        <taxon>Sphingomonadales</taxon>
        <taxon>Erythrobacteraceae</taxon>
        <taxon>Altererythrobacter</taxon>
    </lineage>
</organism>
<evidence type="ECO:0000313" key="7">
    <source>
        <dbReference type="EMBL" id="WIW95432.1"/>
    </source>
</evidence>
<dbReference type="InterPro" id="IPR052706">
    <property type="entry name" value="Membrane-Transporter-like"/>
</dbReference>
<dbReference type="PROSITE" id="PS01130">
    <property type="entry name" value="SLC26A"/>
    <property type="match status" value="1"/>
</dbReference>
<keyword evidence="2 5" id="KW-0812">Transmembrane</keyword>
<keyword evidence="4 5" id="KW-0472">Membrane</keyword>
<evidence type="ECO:0000256" key="2">
    <source>
        <dbReference type="ARBA" id="ARBA00022692"/>
    </source>
</evidence>
<name>A0A9Y2B2C3_9SPHN</name>
<dbReference type="CDD" id="cd07042">
    <property type="entry name" value="STAS_SulP_like_sulfate_transporter"/>
    <property type="match status" value="1"/>
</dbReference>
<protein>
    <submittedName>
        <fullName evidence="7">SulP family inorganic anion transporter</fullName>
    </submittedName>
</protein>
<feature type="transmembrane region" description="Helical" evidence="5">
    <location>
        <begin position="321"/>
        <end position="339"/>
    </location>
</feature>
<dbReference type="InterPro" id="IPR002645">
    <property type="entry name" value="STAS_dom"/>
</dbReference>
<feature type="transmembrane region" description="Helical" evidence="5">
    <location>
        <begin position="351"/>
        <end position="381"/>
    </location>
</feature>
<feature type="transmembrane region" description="Helical" evidence="5">
    <location>
        <begin position="90"/>
        <end position="108"/>
    </location>
</feature>
<dbReference type="EMBL" id="CP127221">
    <property type="protein sequence ID" value="WIW95432.1"/>
    <property type="molecule type" value="Genomic_DNA"/>
</dbReference>
<feature type="transmembrane region" description="Helical" evidence="5">
    <location>
        <begin position="169"/>
        <end position="186"/>
    </location>
</feature>
<evidence type="ECO:0000256" key="3">
    <source>
        <dbReference type="ARBA" id="ARBA00022989"/>
    </source>
</evidence>
<dbReference type="GO" id="GO:0016020">
    <property type="term" value="C:membrane"/>
    <property type="evidence" value="ECO:0007669"/>
    <property type="project" value="UniProtKB-SubCell"/>
</dbReference>
<dbReference type="AlphaFoldDB" id="A0A9Y2B2C3"/>
<accession>A0A9Y2B2C3</accession>
<feature type="domain" description="STAS" evidence="6">
    <location>
        <begin position="389"/>
        <end position="497"/>
    </location>
</feature>
<gene>
    <name evidence="7" type="ORF">QQX03_10900</name>
</gene>
<keyword evidence="3 5" id="KW-1133">Transmembrane helix</keyword>
<feature type="transmembrane region" description="Helical" evidence="5">
    <location>
        <begin position="144"/>
        <end position="162"/>
    </location>
</feature>
<evidence type="ECO:0000256" key="4">
    <source>
        <dbReference type="ARBA" id="ARBA00023136"/>
    </source>
</evidence>
<dbReference type="RefSeq" id="WP_285975747.1">
    <property type="nucleotide sequence ID" value="NZ_CP127221.1"/>
</dbReference>
<feature type="transmembrane region" description="Helical" evidence="5">
    <location>
        <begin position="296"/>
        <end position="314"/>
    </location>
</feature>
<dbReference type="PANTHER" id="PTHR43310">
    <property type="entry name" value="SULFATE TRANSPORTER YBAR-RELATED"/>
    <property type="match status" value="1"/>
</dbReference>
<evidence type="ECO:0000313" key="8">
    <source>
        <dbReference type="Proteomes" id="UP001231445"/>
    </source>
</evidence>
<feature type="transmembrane region" description="Helical" evidence="5">
    <location>
        <begin position="220"/>
        <end position="240"/>
    </location>
</feature>
<feature type="transmembrane region" description="Helical" evidence="5">
    <location>
        <begin position="120"/>
        <end position="138"/>
    </location>
</feature>
<proteinExistence type="predicted"/>
<dbReference type="Pfam" id="PF01740">
    <property type="entry name" value="STAS"/>
    <property type="match status" value="1"/>
</dbReference>
<evidence type="ECO:0000256" key="1">
    <source>
        <dbReference type="ARBA" id="ARBA00004141"/>
    </source>
</evidence>
<dbReference type="Proteomes" id="UP001231445">
    <property type="component" value="Chromosome"/>
</dbReference>
<evidence type="ECO:0000259" key="6">
    <source>
        <dbReference type="PROSITE" id="PS50801"/>
    </source>
</evidence>
<dbReference type="PANTHER" id="PTHR43310:SF1">
    <property type="entry name" value="SULFATE TRANSPORTER YBAR-RELATED"/>
    <property type="match status" value="1"/>
</dbReference>
<sequence>MFDAAAIRRDSFSNVRADILAGIVVALALIPEAIGFSIIAGVDPRVGLYASVTIAIVIAFTGGRPGMISAATAAVAVVVVPLVRDHGVEYLFAATILMGVFQGVAALLRLNLLMQFVSRSVITGFVNALAILIFMAQLPQLIGVSWETYAMVIVGLAMIYLIPKVTTAIPSPLIAIIVLSALSIWLDAPVNTVSDMGELPEGLPFFALPDVPLTWDTLRIIAPYAATMAAVGLLESLLTAQIVDDMTHTGSDKRRESAGQGIANVVTGFFGGMGGCAMIGQSVINVTSGGRGRLSSLTAGVTLLVLLAALGSWVGQVPMPALVAIMIMVSIGTFSWNSIPNLGKHPWQSSVVMLATVVTVVTTHNLALGVLGGVILSGVFFTHKVMTMFEVVRERDGDTAIYRAKGQIFFASVDRFEAALGPESTQSDPADHVIIDVRKAHFWDISAIGALDKVVERMRRNGRSVQVRGLNRASTDLFDKFALTDKTGVEIGLAPHP</sequence>
<dbReference type="SUPFAM" id="SSF52091">
    <property type="entry name" value="SpoIIaa-like"/>
    <property type="match status" value="1"/>
</dbReference>
<comment type="subcellular location">
    <subcellularLocation>
        <location evidence="1">Membrane</location>
        <topology evidence="1">Multi-pass membrane protein</topology>
    </subcellularLocation>
</comment>